<name>A0AC35U814_9BILA</name>
<accession>A0AC35U814</accession>
<proteinExistence type="predicted"/>
<organism evidence="1 2">
    <name type="scientific">Rhabditophanes sp. KR3021</name>
    <dbReference type="NCBI Taxonomy" id="114890"/>
    <lineage>
        <taxon>Eukaryota</taxon>
        <taxon>Metazoa</taxon>
        <taxon>Ecdysozoa</taxon>
        <taxon>Nematoda</taxon>
        <taxon>Chromadorea</taxon>
        <taxon>Rhabditida</taxon>
        <taxon>Tylenchina</taxon>
        <taxon>Panagrolaimomorpha</taxon>
        <taxon>Strongyloidoidea</taxon>
        <taxon>Alloionematidae</taxon>
        <taxon>Rhabditophanes</taxon>
    </lineage>
</organism>
<dbReference type="Proteomes" id="UP000095286">
    <property type="component" value="Unplaced"/>
</dbReference>
<evidence type="ECO:0000313" key="1">
    <source>
        <dbReference type="Proteomes" id="UP000095286"/>
    </source>
</evidence>
<reference evidence="2" key="1">
    <citation type="submission" date="2016-11" db="UniProtKB">
        <authorList>
            <consortium name="WormBaseParasite"/>
        </authorList>
    </citation>
    <scope>IDENTIFICATION</scope>
    <source>
        <strain evidence="2">KR3021</strain>
    </source>
</reference>
<dbReference type="WBParaSite" id="RSKR_0000828500.1">
    <property type="protein sequence ID" value="RSKR_0000828500.1"/>
    <property type="gene ID" value="RSKR_0000828500"/>
</dbReference>
<evidence type="ECO:0000313" key="2">
    <source>
        <dbReference type="WBParaSite" id="RSKR_0000828500.1"/>
    </source>
</evidence>
<protein>
    <submittedName>
        <fullName evidence="2">DM domain-containing protein</fullName>
    </submittedName>
</protein>
<sequence length="327" mass="36347">MFEGLPFIANNNIHTQGTSFDFDMKNHKSLTSNYGLSPSLPYEKERKPKCARCRNHGLVSWLKGHKRHCRYKDCICDKCNLIAERQKVMAAQVALKRKQAAEDAIALGFRVVSGQDIIRLPQGPVWNFSKDESFVTSAEGKVESNDSDSDGDKNAVTEDLSLCKVKKNTTKMEDVKRSRIPPLLLLQKLFEDTEKQELEILLDVCNGDVLLAIEHFVSSKHVCKNESPNRPVPVAVSSSSSIAPQSTFPIPFLTPPSIPITPFPNSVNSLNFSMCNLLNTSPNSRTSGFPFPTALWYNSMLQSSFEQCSSDESGIQKSPSPLNSSME</sequence>